<feature type="domain" description="HTH tetR-type" evidence="5">
    <location>
        <begin position="1"/>
        <end position="61"/>
    </location>
</feature>
<sequence length="185" mass="20512">MKERDKLIEGAKRCLQERGYAHTTARDIAQTSGANLASIGYHFGSKDALLVEAMLEATADWADKLRQALADDAPREGQETLWRRAIELLDLHRPVFVANIEAFAQAERRPRLRQALADAQETARLELAHWLAEATLPPTKQRAVGAFYLTLLTGLILQHLIDPERAPTAEMLTEALPAVRVRGAG</sequence>
<evidence type="ECO:0000313" key="7">
    <source>
        <dbReference type="Proteomes" id="UP001597368"/>
    </source>
</evidence>
<comment type="caution">
    <text evidence="6">The sequence shown here is derived from an EMBL/GenBank/DDBJ whole genome shotgun (WGS) entry which is preliminary data.</text>
</comment>
<dbReference type="PANTHER" id="PTHR47506:SF1">
    <property type="entry name" value="HTH-TYPE TRANSCRIPTIONAL REGULATOR YJDC"/>
    <property type="match status" value="1"/>
</dbReference>
<dbReference type="EMBL" id="JBHUFV010000003">
    <property type="protein sequence ID" value="MFD1929886.1"/>
    <property type="molecule type" value="Genomic_DNA"/>
</dbReference>
<keyword evidence="7" id="KW-1185">Reference proteome</keyword>
<reference evidence="7" key="1">
    <citation type="journal article" date="2019" name="Int. J. Syst. Evol. Microbiol.">
        <title>The Global Catalogue of Microorganisms (GCM) 10K type strain sequencing project: providing services to taxonomists for standard genome sequencing and annotation.</title>
        <authorList>
            <consortium name="The Broad Institute Genomics Platform"/>
            <consortium name="The Broad Institute Genome Sequencing Center for Infectious Disease"/>
            <person name="Wu L."/>
            <person name="Ma J."/>
        </authorList>
    </citation>
    <scope>NUCLEOTIDE SEQUENCE [LARGE SCALE GENOMIC DNA]</scope>
    <source>
        <strain evidence="7">ICMP 6774ER</strain>
    </source>
</reference>
<gene>
    <name evidence="6" type="ORF">ACFSKW_00200</name>
</gene>
<evidence type="ECO:0000313" key="6">
    <source>
        <dbReference type="EMBL" id="MFD1929886.1"/>
    </source>
</evidence>
<evidence type="ECO:0000256" key="1">
    <source>
        <dbReference type="ARBA" id="ARBA00023015"/>
    </source>
</evidence>
<dbReference type="Pfam" id="PF00440">
    <property type="entry name" value="TetR_N"/>
    <property type="match status" value="1"/>
</dbReference>
<dbReference type="Gene3D" id="1.10.357.10">
    <property type="entry name" value="Tetracycline Repressor, domain 2"/>
    <property type="match status" value="1"/>
</dbReference>
<evidence type="ECO:0000256" key="3">
    <source>
        <dbReference type="ARBA" id="ARBA00023163"/>
    </source>
</evidence>
<dbReference type="InterPro" id="IPR001647">
    <property type="entry name" value="HTH_TetR"/>
</dbReference>
<dbReference type="Proteomes" id="UP001597368">
    <property type="component" value="Unassembled WGS sequence"/>
</dbReference>
<dbReference type="InterPro" id="IPR036271">
    <property type="entry name" value="Tet_transcr_reg_TetR-rel_C_sf"/>
</dbReference>
<keyword evidence="3" id="KW-0804">Transcription</keyword>
<dbReference type="SUPFAM" id="SSF46689">
    <property type="entry name" value="Homeodomain-like"/>
    <property type="match status" value="1"/>
</dbReference>
<dbReference type="RefSeq" id="WP_379567781.1">
    <property type="nucleotide sequence ID" value="NZ_JBHUFV010000003.1"/>
</dbReference>
<keyword evidence="2 4" id="KW-0238">DNA-binding</keyword>
<evidence type="ECO:0000259" key="5">
    <source>
        <dbReference type="PROSITE" id="PS50977"/>
    </source>
</evidence>
<dbReference type="PRINTS" id="PR00455">
    <property type="entry name" value="HTHTETR"/>
</dbReference>
<name>A0ABW4SLA6_9ACTN</name>
<dbReference type="Pfam" id="PF17940">
    <property type="entry name" value="TetR_C_31"/>
    <property type="match status" value="1"/>
</dbReference>
<protein>
    <submittedName>
        <fullName evidence="6">TetR/AcrR family transcriptional regulator</fullName>
    </submittedName>
</protein>
<dbReference type="PROSITE" id="PS50977">
    <property type="entry name" value="HTH_TETR_2"/>
    <property type="match status" value="1"/>
</dbReference>
<organism evidence="6 7">
    <name type="scientific">Nonomuraea mangrovi</name>
    <dbReference type="NCBI Taxonomy" id="2316207"/>
    <lineage>
        <taxon>Bacteria</taxon>
        <taxon>Bacillati</taxon>
        <taxon>Actinomycetota</taxon>
        <taxon>Actinomycetes</taxon>
        <taxon>Streptosporangiales</taxon>
        <taxon>Streptosporangiaceae</taxon>
        <taxon>Nonomuraea</taxon>
    </lineage>
</organism>
<dbReference type="InterPro" id="IPR041583">
    <property type="entry name" value="TetR_C_31"/>
</dbReference>
<proteinExistence type="predicted"/>
<dbReference type="InterPro" id="IPR009057">
    <property type="entry name" value="Homeodomain-like_sf"/>
</dbReference>
<feature type="DNA-binding region" description="H-T-H motif" evidence="4">
    <location>
        <begin position="24"/>
        <end position="43"/>
    </location>
</feature>
<dbReference type="PANTHER" id="PTHR47506">
    <property type="entry name" value="TRANSCRIPTIONAL REGULATORY PROTEIN"/>
    <property type="match status" value="1"/>
</dbReference>
<keyword evidence="1" id="KW-0805">Transcription regulation</keyword>
<evidence type="ECO:0000256" key="4">
    <source>
        <dbReference type="PROSITE-ProRule" id="PRU00335"/>
    </source>
</evidence>
<accession>A0ABW4SLA6</accession>
<evidence type="ECO:0000256" key="2">
    <source>
        <dbReference type="ARBA" id="ARBA00023125"/>
    </source>
</evidence>
<dbReference type="SUPFAM" id="SSF48498">
    <property type="entry name" value="Tetracyclin repressor-like, C-terminal domain"/>
    <property type="match status" value="1"/>
</dbReference>